<organism evidence="8 9">
    <name type="scientific">Oceanisphaera profunda</name>
    <dbReference type="NCBI Taxonomy" id="1416627"/>
    <lineage>
        <taxon>Bacteria</taxon>
        <taxon>Pseudomonadati</taxon>
        <taxon>Pseudomonadota</taxon>
        <taxon>Gammaproteobacteria</taxon>
        <taxon>Aeromonadales</taxon>
        <taxon>Aeromonadaceae</taxon>
        <taxon>Oceanisphaera</taxon>
    </lineage>
</organism>
<proteinExistence type="inferred from homology"/>
<comment type="function">
    <text evidence="6">Specifically methylates the adenine in position 1618 of 23S rRNA.</text>
</comment>
<name>A0A1Y0D1H4_9GAMM</name>
<dbReference type="SUPFAM" id="SSF53335">
    <property type="entry name" value="S-adenosyl-L-methionine-dependent methyltransferases"/>
    <property type="match status" value="1"/>
</dbReference>
<comment type="similarity">
    <text evidence="6">Belongs to the methyltransferase superfamily. METTL16/RlmF family.</text>
</comment>
<evidence type="ECO:0000256" key="5">
    <source>
        <dbReference type="ARBA" id="ARBA00022691"/>
    </source>
</evidence>
<dbReference type="InterPro" id="IPR010286">
    <property type="entry name" value="METTL16/RlmF"/>
</dbReference>
<evidence type="ECO:0000256" key="6">
    <source>
        <dbReference type="HAMAP-Rule" id="MF_01848"/>
    </source>
</evidence>
<dbReference type="RefSeq" id="WP_087034456.1">
    <property type="nucleotide sequence ID" value="NZ_CP021377.1"/>
</dbReference>
<dbReference type="GO" id="GO:0070475">
    <property type="term" value="P:rRNA base methylation"/>
    <property type="evidence" value="ECO:0007669"/>
    <property type="project" value="TreeGrafter"/>
</dbReference>
<evidence type="ECO:0000256" key="3">
    <source>
        <dbReference type="ARBA" id="ARBA00022603"/>
    </source>
</evidence>
<dbReference type="HAMAP" id="MF_01848">
    <property type="entry name" value="23SrRNA_methyltr_F"/>
    <property type="match status" value="1"/>
</dbReference>
<dbReference type="GO" id="GO:0005737">
    <property type="term" value="C:cytoplasm"/>
    <property type="evidence" value="ECO:0007669"/>
    <property type="project" value="UniProtKB-SubCell"/>
</dbReference>
<evidence type="ECO:0000256" key="2">
    <source>
        <dbReference type="ARBA" id="ARBA00022552"/>
    </source>
</evidence>
<dbReference type="GO" id="GO:0052907">
    <property type="term" value="F:23S rRNA (adenine(1618)-N(6))-methyltransferase activity"/>
    <property type="evidence" value="ECO:0007669"/>
    <property type="project" value="UniProtKB-EC"/>
</dbReference>
<reference evidence="8 9" key="1">
    <citation type="journal article" date="2014" name="Int. J. Syst. Evol. Microbiol.">
        <title>Oceanisphaera profunda sp. nov., a marine bacterium isolated from deep-sea sediment, and emended description of the genus Oceanisphaera.</title>
        <authorList>
            <person name="Xu Z."/>
            <person name="Zhang X.Y."/>
            <person name="Su H.N."/>
            <person name="Yu Z.C."/>
            <person name="Liu C."/>
            <person name="Li H."/>
            <person name="Chen X.L."/>
            <person name="Song X.Y."/>
            <person name="Xie B.B."/>
            <person name="Qin Q.L."/>
            <person name="Zhou B.C."/>
            <person name="Shi M."/>
            <person name="Huang Y."/>
            <person name="Zhang Y.Z."/>
        </authorList>
    </citation>
    <scope>NUCLEOTIDE SEQUENCE [LARGE SCALE GENOMIC DNA]</scope>
    <source>
        <strain evidence="8 9">SM1222</strain>
    </source>
</reference>
<dbReference type="Proteomes" id="UP000243937">
    <property type="component" value="Chromosome"/>
</dbReference>
<protein>
    <recommendedName>
        <fullName evidence="6">Ribosomal RNA large subunit methyltransferase F</fullName>
        <ecNumber evidence="6">2.1.1.181</ecNumber>
    </recommendedName>
    <alternativeName>
        <fullName evidence="6">23S rRNA mA1618 methyltransferase</fullName>
    </alternativeName>
    <alternativeName>
        <fullName evidence="6">rRNA adenine N-6-methyltransferase</fullName>
    </alternativeName>
</protein>
<dbReference type="PANTHER" id="PTHR13393:SF0">
    <property type="entry name" value="RNA N6-ADENOSINE-METHYLTRANSFERASE METTL16"/>
    <property type="match status" value="1"/>
</dbReference>
<keyword evidence="1 6" id="KW-0963">Cytoplasm</keyword>
<evidence type="ECO:0000256" key="1">
    <source>
        <dbReference type="ARBA" id="ARBA00022490"/>
    </source>
</evidence>
<dbReference type="KEGG" id="opf:CBP31_00925"/>
<dbReference type="InterPro" id="IPR029063">
    <property type="entry name" value="SAM-dependent_MTases_sf"/>
</dbReference>
<dbReference type="Gene3D" id="3.40.50.150">
    <property type="entry name" value="Vaccinia Virus protein VP39"/>
    <property type="match status" value="1"/>
</dbReference>
<evidence type="ECO:0000256" key="4">
    <source>
        <dbReference type="ARBA" id="ARBA00022679"/>
    </source>
</evidence>
<sequence length="319" mass="35277">MSTLHRTKKNQTKPDSKGLHPRNLHQQGYDFTALIKSYPPLAPYVKPNAHGNLSIAFADPLAVKTLNAALLKQHYNINDWHIPEGALCPPIPGRADYIHYIAELLGVAEPTSNLDKALPKITLLDIGTGANGIYPLLACQLYGWHCVGSDINTQSLENVASIIAHNPQLKGSFTLRTQQDKNHIFDGIIQAGEFFDVSVCNPPFHASADEALKGSQLKVNNLARHRGEQTSTPTAPTLNFGGQDAELWCKGGERMFLKKLIKESHAFSTQCRWFTSLVSKIDNVQPAKKLISKLGAVDIREIEMQQGNKITRILAWTFI</sequence>
<evidence type="ECO:0000256" key="7">
    <source>
        <dbReference type="SAM" id="MobiDB-lite"/>
    </source>
</evidence>
<dbReference type="CDD" id="cd02440">
    <property type="entry name" value="AdoMet_MTases"/>
    <property type="match status" value="1"/>
</dbReference>
<dbReference type="OrthoDB" id="1115728at2"/>
<comment type="subcellular location">
    <subcellularLocation>
        <location evidence="6">Cytoplasm</location>
    </subcellularLocation>
</comment>
<keyword evidence="4 6" id="KW-0808">Transferase</keyword>
<keyword evidence="5 6" id="KW-0949">S-adenosyl-L-methionine</keyword>
<feature type="region of interest" description="Disordered" evidence="7">
    <location>
        <begin position="1"/>
        <end position="23"/>
    </location>
</feature>
<accession>A0A1Y0D1H4</accession>
<dbReference type="EMBL" id="CP021377">
    <property type="protein sequence ID" value="ART81371.1"/>
    <property type="molecule type" value="Genomic_DNA"/>
</dbReference>
<feature type="compositionally biased region" description="Basic residues" evidence="7">
    <location>
        <begin position="1"/>
        <end position="11"/>
    </location>
</feature>
<evidence type="ECO:0000313" key="9">
    <source>
        <dbReference type="Proteomes" id="UP000243937"/>
    </source>
</evidence>
<keyword evidence="3 6" id="KW-0489">Methyltransferase</keyword>
<gene>
    <name evidence="6" type="primary">rlmF</name>
    <name evidence="8" type="ORF">CBP31_00925</name>
</gene>
<dbReference type="InterPro" id="IPR016909">
    <property type="entry name" value="rRNA_lsu_MeTfrase_F"/>
</dbReference>
<dbReference type="Pfam" id="PF05971">
    <property type="entry name" value="Methyltransf_10"/>
    <property type="match status" value="1"/>
</dbReference>
<dbReference type="PIRSF" id="PIRSF029038">
    <property type="entry name" value="Mtase_YbiN_prd"/>
    <property type="match status" value="1"/>
</dbReference>
<keyword evidence="2 6" id="KW-0698">rRNA processing</keyword>
<keyword evidence="9" id="KW-1185">Reference proteome</keyword>
<dbReference type="PANTHER" id="PTHR13393">
    <property type="entry name" value="SAM-DEPENDENT METHYLTRANSFERASE"/>
    <property type="match status" value="1"/>
</dbReference>
<evidence type="ECO:0000313" key="8">
    <source>
        <dbReference type="EMBL" id="ART81371.1"/>
    </source>
</evidence>
<dbReference type="NCBIfam" id="NF008725">
    <property type="entry name" value="PRK11727.1"/>
    <property type="match status" value="1"/>
</dbReference>
<comment type="catalytic activity">
    <reaction evidence="6">
        <text>adenosine(1618) in 23S rRNA + S-adenosyl-L-methionine = N(6)-methyladenosine(1618) in 23S rRNA + S-adenosyl-L-homocysteine + H(+)</text>
        <dbReference type="Rhea" id="RHEA:16497"/>
        <dbReference type="Rhea" id="RHEA-COMP:10229"/>
        <dbReference type="Rhea" id="RHEA-COMP:10231"/>
        <dbReference type="ChEBI" id="CHEBI:15378"/>
        <dbReference type="ChEBI" id="CHEBI:57856"/>
        <dbReference type="ChEBI" id="CHEBI:59789"/>
        <dbReference type="ChEBI" id="CHEBI:74411"/>
        <dbReference type="ChEBI" id="CHEBI:74449"/>
        <dbReference type="EC" id="2.1.1.181"/>
    </reaction>
</comment>
<dbReference type="EC" id="2.1.1.181" evidence="6"/>
<dbReference type="AlphaFoldDB" id="A0A1Y0D1H4"/>